<evidence type="ECO:0000313" key="2">
    <source>
        <dbReference type="Proteomes" id="UP000567067"/>
    </source>
</evidence>
<accession>A0A7W3XU82</accession>
<dbReference type="AlphaFoldDB" id="A0A7W3XU82"/>
<reference evidence="1 2" key="1">
    <citation type="submission" date="2020-08" db="EMBL/GenBank/DDBJ databases">
        <title>Genomic Encyclopedia of Type Strains, Phase III (KMG-III): the genomes of soil and plant-associated and newly described type strains.</title>
        <authorList>
            <person name="Whitman W."/>
        </authorList>
    </citation>
    <scope>NUCLEOTIDE SEQUENCE [LARGE SCALE GENOMIC DNA]</scope>
    <source>
        <strain evidence="1 2">CECT 8693</strain>
    </source>
</reference>
<comment type="caution">
    <text evidence="1">The sequence shown here is derived from an EMBL/GenBank/DDBJ whole genome shotgun (WGS) entry which is preliminary data.</text>
</comment>
<dbReference type="EMBL" id="JACJIP010000048">
    <property type="protein sequence ID" value="MBA9088354.1"/>
    <property type="molecule type" value="Genomic_DNA"/>
</dbReference>
<protein>
    <submittedName>
        <fullName evidence="1">Uncharacterized protein</fullName>
    </submittedName>
</protein>
<sequence>MHRYKDYKPFYIVRKALFDGILAYYYIALCEKSHIDCDIGYYRDGRGPFQGKGWQGLEWVYKFFNYF</sequence>
<evidence type="ECO:0000313" key="1">
    <source>
        <dbReference type="EMBL" id="MBA9088354.1"/>
    </source>
</evidence>
<keyword evidence="2" id="KW-1185">Reference proteome</keyword>
<dbReference type="Proteomes" id="UP000567067">
    <property type="component" value="Unassembled WGS sequence"/>
</dbReference>
<name>A0A7W3XU82_9BACL</name>
<proteinExistence type="predicted"/>
<organism evidence="1 2">
    <name type="scientific">Fontibacillus solani</name>
    <dbReference type="NCBI Taxonomy" id="1572857"/>
    <lineage>
        <taxon>Bacteria</taxon>
        <taxon>Bacillati</taxon>
        <taxon>Bacillota</taxon>
        <taxon>Bacilli</taxon>
        <taxon>Bacillales</taxon>
        <taxon>Paenibacillaceae</taxon>
        <taxon>Fontibacillus</taxon>
    </lineage>
</organism>
<gene>
    <name evidence="1" type="ORF">FHR92_004852</name>
</gene>